<dbReference type="RefSeq" id="XP_016209011.1">
    <property type="nucleotide sequence ID" value="XM_016363175.1"/>
</dbReference>
<evidence type="ECO:0000259" key="6">
    <source>
        <dbReference type="PROSITE" id="PS50303"/>
    </source>
</evidence>
<dbReference type="GO" id="GO:0003730">
    <property type="term" value="F:mRNA 3'-UTR binding"/>
    <property type="evidence" value="ECO:0007669"/>
    <property type="project" value="TreeGrafter"/>
</dbReference>
<dbReference type="STRING" id="253628.A0A0D1YEJ2"/>
<feature type="signal peptide" evidence="5">
    <location>
        <begin position="1"/>
        <end position="16"/>
    </location>
</feature>
<dbReference type="InterPro" id="IPR011989">
    <property type="entry name" value="ARM-like"/>
</dbReference>
<evidence type="ECO:0000256" key="5">
    <source>
        <dbReference type="SAM" id="SignalP"/>
    </source>
</evidence>
<evidence type="ECO:0000256" key="1">
    <source>
        <dbReference type="ARBA" id="ARBA00022737"/>
    </source>
</evidence>
<dbReference type="Proteomes" id="UP000053259">
    <property type="component" value="Unassembled WGS sequence"/>
</dbReference>
<comment type="function">
    <text evidence="2">RNA-binding nucleolar protein required for pre-rRNA processing. Involved in production of 18S rRNA and assembly of small ribosomal subunit.</text>
</comment>
<proteinExistence type="predicted"/>
<dbReference type="InterPro" id="IPR033712">
    <property type="entry name" value="Pumilio_RNA-bd"/>
</dbReference>
<dbReference type="InterPro" id="IPR001313">
    <property type="entry name" value="Pumilio_RNA-bd_rpt"/>
</dbReference>
<dbReference type="PROSITE" id="PS50302">
    <property type="entry name" value="PUM"/>
    <property type="match status" value="4"/>
</dbReference>
<feature type="compositionally biased region" description="Basic and acidic residues" evidence="4">
    <location>
        <begin position="132"/>
        <end position="142"/>
    </location>
</feature>
<sequence>MSLGPFLLLSVPSAFATLLRHTGRSLSSWPRRHYTDTHALTHTISLSLISAHGVSKRRESRLLSAPRDVTRLSGVSLTCSVNIAQGLSTMDSRVQPRLGNDHMSRLQHLAVVQPRAAKHQQQHQKRTQISHRHQETEPEPEPRQNPPDNDDDRDDDLDSLSTVTAPFPEYSEVEAEAEAERARHSASSRPTSVRSFQPPQLALQRHPLLPPWAIPMPHIVAAPMTILPPKLHVPNNRSMQPVSGPSDAMRGMVAPNVSNSITDQGSSPIYPNTTQSEANQANARFLNYTLSSTSPLASLAGNVSTTAYHSHFHSGSSSSTVSGSNSSRVSSTVSAIVNPSHDDRVHMGSHLAPVNFHASELAQENSHVRSTRELISESTTSSLSANVGQLHGGQCRSSSYVLGPPPTSSGYDGYASAPSGHLGVGSRTGFYHGLNSTIWNSSAPNTYGGTVSAPALPPYSAPAPVNSSNSLLVTEPIQMYRATTHPIMAPRVTPDTQRNARSNGFSHAQFGYSGYNNPHASYGPLGSRLNANAAEFNHETSIVESWNPSPLGKHVYLHPAQQINWRQLLEPGVTADWDLIVDKIISNNDQQASIFLQQKIKNSDTAIKDDIIGSIIRRGLELMGNRFGNFLIQRVFECANQAQIVGLAAHIEGHTVRLSTDAFGCHVIQKAFDCVPESFKHQMVRELLSRIRDTIVHRYACHVWQKLFELRWQGPPPMIMGTVNAALVGQWTQVAVGETGSLVVQNIFENCNDEDKRPCIDEVLANLDYIARGQYGNWCIQHICEHGSPHDRDVAISMILSRAADYSMDQYASKCIEKCLKVCGSEFLDRYLQQILVRAPGENFSPLVQIARDQYGNFLIQWILNNASPHLREIVQAEIRKHLVSLRGNKYGSKVALSCGYGPQGVRPGVPFASAHFRHHNGGPRISQQQNHPFPNHSSTFPNPYQVARLDGAARARSGIRPIYVHFPSRAYPPNQYNSGAGLYN</sequence>
<dbReference type="PANTHER" id="PTHR12537:SF48">
    <property type="entry name" value="MEIOTIC COILED-COIL PROTEIN 2"/>
    <property type="match status" value="1"/>
</dbReference>
<dbReference type="Gene3D" id="1.25.10.10">
    <property type="entry name" value="Leucine-rich Repeat Variant"/>
    <property type="match status" value="1"/>
</dbReference>
<dbReference type="OrthoDB" id="668540at2759"/>
<protein>
    <recommendedName>
        <fullName evidence="6">PUM-HD domain-containing protein</fullName>
    </recommendedName>
</protein>
<evidence type="ECO:0000313" key="8">
    <source>
        <dbReference type="Proteomes" id="UP000053259"/>
    </source>
</evidence>
<dbReference type="GO" id="GO:0010608">
    <property type="term" value="P:post-transcriptional regulation of gene expression"/>
    <property type="evidence" value="ECO:0007669"/>
    <property type="project" value="TreeGrafter"/>
</dbReference>
<dbReference type="Pfam" id="PF00806">
    <property type="entry name" value="PUF"/>
    <property type="match status" value="8"/>
</dbReference>
<dbReference type="CDD" id="cd07920">
    <property type="entry name" value="Pumilio"/>
    <property type="match status" value="1"/>
</dbReference>
<dbReference type="SMART" id="SM00025">
    <property type="entry name" value="Pumilio"/>
    <property type="match status" value="7"/>
</dbReference>
<evidence type="ECO:0000256" key="2">
    <source>
        <dbReference type="ARBA" id="ARBA00024893"/>
    </source>
</evidence>
<reference evidence="7 8" key="1">
    <citation type="submission" date="2015-01" db="EMBL/GenBank/DDBJ databases">
        <title>The Genome Sequence of Ochroconis gallopava CBS43764.</title>
        <authorList>
            <consortium name="The Broad Institute Genomics Platform"/>
            <person name="Cuomo C."/>
            <person name="de Hoog S."/>
            <person name="Gorbushina A."/>
            <person name="Stielow B."/>
            <person name="Teixiera M."/>
            <person name="Abouelleil A."/>
            <person name="Chapman S.B."/>
            <person name="Priest M."/>
            <person name="Young S.K."/>
            <person name="Wortman J."/>
            <person name="Nusbaum C."/>
            <person name="Birren B."/>
        </authorList>
    </citation>
    <scope>NUCLEOTIDE SEQUENCE [LARGE SCALE GENOMIC DNA]</scope>
    <source>
        <strain evidence="7 8">CBS 43764</strain>
    </source>
</reference>
<evidence type="ECO:0000313" key="7">
    <source>
        <dbReference type="EMBL" id="KIV99141.1"/>
    </source>
</evidence>
<dbReference type="InterPro" id="IPR033133">
    <property type="entry name" value="PUM-HD"/>
</dbReference>
<feature type="repeat" description="Pumilio" evidence="3">
    <location>
        <begin position="842"/>
        <end position="877"/>
    </location>
</feature>
<feature type="region of interest" description="Disordered" evidence="4">
    <location>
        <begin position="113"/>
        <end position="196"/>
    </location>
</feature>
<dbReference type="GeneID" id="27317145"/>
<dbReference type="PROSITE" id="PS50303">
    <property type="entry name" value="PUM_HD"/>
    <property type="match status" value="1"/>
</dbReference>
<keyword evidence="8" id="KW-1185">Reference proteome</keyword>
<dbReference type="GO" id="GO:0005737">
    <property type="term" value="C:cytoplasm"/>
    <property type="evidence" value="ECO:0007669"/>
    <property type="project" value="TreeGrafter"/>
</dbReference>
<evidence type="ECO:0000256" key="3">
    <source>
        <dbReference type="PROSITE-ProRule" id="PRU00317"/>
    </source>
</evidence>
<feature type="domain" description="PUM-HD" evidence="6">
    <location>
        <begin position="552"/>
        <end position="903"/>
    </location>
</feature>
<accession>A0A0D1YEJ2</accession>
<keyword evidence="5" id="KW-0732">Signal</keyword>
<organism evidence="7 8">
    <name type="scientific">Verruconis gallopava</name>
    <dbReference type="NCBI Taxonomy" id="253628"/>
    <lineage>
        <taxon>Eukaryota</taxon>
        <taxon>Fungi</taxon>
        <taxon>Dikarya</taxon>
        <taxon>Ascomycota</taxon>
        <taxon>Pezizomycotina</taxon>
        <taxon>Dothideomycetes</taxon>
        <taxon>Pleosporomycetidae</taxon>
        <taxon>Venturiales</taxon>
        <taxon>Sympoventuriaceae</taxon>
        <taxon>Verruconis</taxon>
    </lineage>
</organism>
<dbReference type="AlphaFoldDB" id="A0A0D1YEJ2"/>
<dbReference type="InParanoid" id="A0A0D1YEJ2"/>
<dbReference type="EMBL" id="KN847584">
    <property type="protein sequence ID" value="KIV99141.1"/>
    <property type="molecule type" value="Genomic_DNA"/>
</dbReference>
<keyword evidence="1" id="KW-0677">Repeat</keyword>
<feature type="compositionally biased region" description="Basic residues" evidence="4">
    <location>
        <begin position="116"/>
        <end position="131"/>
    </location>
</feature>
<dbReference type="HOGENOM" id="CLU_302721_0_0_1"/>
<feature type="repeat" description="Pumilio" evidence="3">
    <location>
        <begin position="614"/>
        <end position="649"/>
    </location>
</feature>
<evidence type="ECO:0000256" key="4">
    <source>
        <dbReference type="SAM" id="MobiDB-lite"/>
    </source>
</evidence>
<name>A0A0D1YEJ2_9PEZI</name>
<feature type="repeat" description="Pumilio" evidence="3">
    <location>
        <begin position="762"/>
        <end position="797"/>
    </location>
</feature>
<feature type="compositionally biased region" description="Acidic residues" evidence="4">
    <location>
        <begin position="148"/>
        <end position="158"/>
    </location>
</feature>
<feature type="repeat" description="Pumilio" evidence="3">
    <location>
        <begin position="650"/>
        <end position="685"/>
    </location>
</feature>
<gene>
    <name evidence="7" type="ORF">PV09_09172</name>
</gene>
<dbReference type="PANTHER" id="PTHR12537">
    <property type="entry name" value="RNA BINDING PROTEIN PUMILIO-RELATED"/>
    <property type="match status" value="1"/>
</dbReference>
<dbReference type="SUPFAM" id="SSF48371">
    <property type="entry name" value="ARM repeat"/>
    <property type="match status" value="1"/>
</dbReference>
<dbReference type="InterPro" id="IPR016024">
    <property type="entry name" value="ARM-type_fold"/>
</dbReference>
<feature type="chain" id="PRO_5002246903" description="PUM-HD domain-containing protein" evidence="5">
    <location>
        <begin position="17"/>
        <end position="985"/>
    </location>
</feature>
<dbReference type="VEuPathDB" id="FungiDB:PV09_09172"/>